<dbReference type="EMBL" id="NBCO01000028">
    <property type="protein sequence ID" value="ORC86477.1"/>
    <property type="molecule type" value="Genomic_DNA"/>
</dbReference>
<feature type="compositionally biased region" description="Polar residues" evidence="1">
    <location>
        <begin position="29"/>
        <end position="48"/>
    </location>
</feature>
<feature type="compositionally biased region" description="Basic residues" evidence="1">
    <location>
        <begin position="112"/>
        <end position="122"/>
    </location>
</feature>
<feature type="compositionally biased region" description="Polar residues" evidence="1">
    <location>
        <begin position="150"/>
        <end position="169"/>
    </location>
</feature>
<evidence type="ECO:0000256" key="1">
    <source>
        <dbReference type="SAM" id="MobiDB-lite"/>
    </source>
</evidence>
<gene>
    <name evidence="2" type="ORF">TM35_000281930</name>
</gene>
<name>A0A1X0NP54_9TRYP</name>
<sequence>MIFQASRFSKPRDVKCPSSSPAEAKHAAHTQTPQTPQWSGPATQRCPSHSQCTHIMTVSHAHIREALRHSLKCTPSHTPTERKRKTQENNNNNNNNNRIPTAHKALTIHNNHSCHSHQRKTLTHTSTSTQPQKEKKKTDPIRETEAEQSHPISPQRLQSLKQATQQTTHTTREVICSWQYRVSDTTEREGENK</sequence>
<feature type="compositionally biased region" description="Basic and acidic residues" evidence="1">
    <location>
        <begin position="184"/>
        <end position="193"/>
    </location>
</feature>
<dbReference type="VEuPathDB" id="TriTrypDB:TM35_000281930"/>
<dbReference type="GeneID" id="39988004"/>
<feature type="region of interest" description="Disordered" evidence="1">
    <location>
        <begin position="70"/>
        <end position="99"/>
    </location>
</feature>
<feature type="region of interest" description="Disordered" evidence="1">
    <location>
        <begin position="1"/>
        <end position="48"/>
    </location>
</feature>
<organism evidence="2 3">
    <name type="scientific">Trypanosoma theileri</name>
    <dbReference type="NCBI Taxonomy" id="67003"/>
    <lineage>
        <taxon>Eukaryota</taxon>
        <taxon>Discoba</taxon>
        <taxon>Euglenozoa</taxon>
        <taxon>Kinetoplastea</taxon>
        <taxon>Metakinetoplastina</taxon>
        <taxon>Trypanosomatida</taxon>
        <taxon>Trypanosomatidae</taxon>
        <taxon>Trypanosoma</taxon>
    </lineage>
</organism>
<feature type="region of interest" description="Disordered" evidence="1">
    <location>
        <begin position="112"/>
        <end position="193"/>
    </location>
</feature>
<dbReference type="RefSeq" id="XP_028880543.1">
    <property type="nucleotide sequence ID" value="XM_029028224.1"/>
</dbReference>
<protein>
    <submittedName>
        <fullName evidence="2">Uncharacterized protein</fullName>
    </submittedName>
</protein>
<evidence type="ECO:0000313" key="2">
    <source>
        <dbReference type="EMBL" id="ORC86477.1"/>
    </source>
</evidence>
<dbReference type="AlphaFoldDB" id="A0A1X0NP54"/>
<evidence type="ECO:0000313" key="3">
    <source>
        <dbReference type="Proteomes" id="UP000192257"/>
    </source>
</evidence>
<keyword evidence="3" id="KW-1185">Reference proteome</keyword>
<reference evidence="2 3" key="1">
    <citation type="submission" date="2017-03" db="EMBL/GenBank/DDBJ databases">
        <title>An alternative strategy for trypanosome survival in the mammalian bloodstream revealed through genome and transcriptome analysis of the ubiquitous bovine parasite Trypanosoma (Megatrypanum) theileri.</title>
        <authorList>
            <person name="Kelly S."/>
            <person name="Ivens A."/>
            <person name="Mott A."/>
            <person name="O'Neill E."/>
            <person name="Emms D."/>
            <person name="Macleod O."/>
            <person name="Voorheis P."/>
            <person name="Matthews J."/>
            <person name="Matthews K."/>
            <person name="Carrington M."/>
        </authorList>
    </citation>
    <scope>NUCLEOTIDE SEQUENCE [LARGE SCALE GENOMIC DNA]</scope>
    <source>
        <strain evidence="2">Edinburgh</strain>
    </source>
</reference>
<dbReference type="Proteomes" id="UP000192257">
    <property type="component" value="Unassembled WGS sequence"/>
</dbReference>
<accession>A0A1X0NP54</accession>
<comment type="caution">
    <text evidence="2">The sequence shown here is derived from an EMBL/GenBank/DDBJ whole genome shotgun (WGS) entry which is preliminary data.</text>
</comment>
<proteinExistence type="predicted"/>
<feature type="compositionally biased region" description="Basic and acidic residues" evidence="1">
    <location>
        <begin position="132"/>
        <end position="148"/>
    </location>
</feature>